<protein>
    <recommendedName>
        <fullName evidence="8">Cystathionine gamma-synthase</fullName>
    </recommendedName>
</protein>
<dbReference type="PIRSF" id="PIRSF001434">
    <property type="entry name" value="CGS"/>
    <property type="match status" value="1"/>
</dbReference>
<dbReference type="EMBL" id="CP138585">
    <property type="protein sequence ID" value="WPH01652.1"/>
    <property type="molecule type" value="Genomic_DNA"/>
</dbReference>
<gene>
    <name evidence="6" type="ORF">R9X50_00450200</name>
</gene>
<dbReference type="PROSITE" id="PS00868">
    <property type="entry name" value="CYS_MET_METAB_PP"/>
    <property type="match status" value="1"/>
</dbReference>
<dbReference type="FunFam" id="3.90.1150.10:FF:000066">
    <property type="entry name" value="Putative cystathionine beta-lyase"/>
    <property type="match status" value="1"/>
</dbReference>
<dbReference type="InterPro" id="IPR015422">
    <property type="entry name" value="PyrdxlP-dep_Trfase_small"/>
</dbReference>
<sequence>MTESNGNTNAVHPTSRLPHVSPTFSIATRGVHGDDPIRNYTDVAPALHVSTTFRYSSDPDKLIPSSGLEDDRLELGPTITGDAHIYSRESAPNTSRLELILSSILNAPCLTYASGLASFHALLVYLNPKVVAIGGGYHGCHGVLKIYQKLTKCKIVDLFDEKSWDAAELGENDVVHLETPINPTGLAYSIVHFAQLAHKRGAVLTVDATFAPPPLQDPFAHGADFVMHSGTKYFGGHSDMLCGVIAINPKRANVKKDYWAMFQERVYLGAVMGSMEGWLGVRSLRTYELRITRQSQSADRLVGFFASCLDSTSTSPDAALVQSVVAKLGHASLQADDMKPWLAAQMPNGFGPVFAIWMKSKHLAKRLPGKMVLFHHATSLGGVESLIEWRRMSDDTVEETLCRVSVGVEAWEDLRDDFLQAFRTLTEQHN</sequence>
<dbReference type="Gene3D" id="3.90.1150.10">
    <property type="entry name" value="Aspartate Aminotransferase, domain 1"/>
    <property type="match status" value="1"/>
</dbReference>
<comment type="cofactor">
    <cofactor evidence="1 4">
        <name>pyridoxal 5'-phosphate</name>
        <dbReference type="ChEBI" id="CHEBI:597326"/>
    </cofactor>
</comment>
<dbReference type="InterPro" id="IPR015424">
    <property type="entry name" value="PyrdxlP-dep_Trfase"/>
</dbReference>
<evidence type="ECO:0008006" key="8">
    <source>
        <dbReference type="Google" id="ProtNLM"/>
    </source>
</evidence>
<dbReference type="GO" id="GO:0005737">
    <property type="term" value="C:cytoplasm"/>
    <property type="evidence" value="ECO:0007669"/>
    <property type="project" value="TreeGrafter"/>
</dbReference>
<evidence type="ECO:0000256" key="3">
    <source>
        <dbReference type="PIRSR" id="PIRSR001434-2"/>
    </source>
</evidence>
<dbReference type="SUPFAM" id="SSF53383">
    <property type="entry name" value="PLP-dependent transferases"/>
    <property type="match status" value="1"/>
</dbReference>
<dbReference type="Proteomes" id="UP001303373">
    <property type="component" value="Chromosome 6"/>
</dbReference>
<dbReference type="Pfam" id="PF01053">
    <property type="entry name" value="Cys_Met_Meta_PP"/>
    <property type="match status" value="1"/>
</dbReference>
<dbReference type="GO" id="GO:0019346">
    <property type="term" value="P:transsulfuration"/>
    <property type="evidence" value="ECO:0007669"/>
    <property type="project" value="InterPro"/>
</dbReference>
<feature type="region of interest" description="Disordered" evidence="5">
    <location>
        <begin position="1"/>
        <end position="22"/>
    </location>
</feature>
<dbReference type="InterPro" id="IPR054542">
    <property type="entry name" value="Cys_met_metab_PP"/>
</dbReference>
<accession>A0AAQ3MB32</accession>
<dbReference type="InterPro" id="IPR015421">
    <property type="entry name" value="PyrdxlP-dep_Trfase_major"/>
</dbReference>
<feature type="compositionally biased region" description="Polar residues" evidence="5">
    <location>
        <begin position="1"/>
        <end position="12"/>
    </location>
</feature>
<evidence type="ECO:0000256" key="2">
    <source>
        <dbReference type="ARBA" id="ARBA00022898"/>
    </source>
</evidence>
<feature type="modified residue" description="N6-(pyridoxal phosphate)lysine" evidence="3">
    <location>
        <position position="232"/>
    </location>
</feature>
<dbReference type="PANTHER" id="PTHR11808:SF35">
    <property type="entry name" value="CYSTATHIONINE GAMMA-SYNTHASE (AFU_ORTHOLOGUE AFUA_7G01590)"/>
    <property type="match status" value="1"/>
</dbReference>
<reference evidence="6 7" key="1">
    <citation type="submission" date="2023-11" db="EMBL/GenBank/DDBJ databases">
        <title>An acidophilic fungus is an integral part of prey digestion in a carnivorous sundew plant.</title>
        <authorList>
            <person name="Tsai I.J."/>
        </authorList>
    </citation>
    <scope>NUCLEOTIDE SEQUENCE [LARGE SCALE GENOMIC DNA]</scope>
    <source>
        <strain evidence="6">169a</strain>
    </source>
</reference>
<comment type="similarity">
    <text evidence="4">Belongs to the trans-sulfuration enzymes family.</text>
</comment>
<dbReference type="PANTHER" id="PTHR11808">
    <property type="entry name" value="TRANS-SULFURATION ENZYME FAMILY MEMBER"/>
    <property type="match status" value="1"/>
</dbReference>
<evidence type="ECO:0000256" key="4">
    <source>
        <dbReference type="RuleBase" id="RU362118"/>
    </source>
</evidence>
<dbReference type="GO" id="GO:0016846">
    <property type="term" value="F:carbon-sulfur lyase activity"/>
    <property type="evidence" value="ECO:0007669"/>
    <property type="project" value="TreeGrafter"/>
</dbReference>
<evidence type="ECO:0000313" key="6">
    <source>
        <dbReference type="EMBL" id="WPH01652.1"/>
    </source>
</evidence>
<dbReference type="FunFam" id="3.40.640.10:FF:000072">
    <property type="entry name" value="Putative cystathionine beta-lyase"/>
    <property type="match status" value="1"/>
</dbReference>
<keyword evidence="2 3" id="KW-0663">Pyridoxal phosphate</keyword>
<evidence type="ECO:0000313" key="7">
    <source>
        <dbReference type="Proteomes" id="UP001303373"/>
    </source>
</evidence>
<proteinExistence type="inferred from homology"/>
<keyword evidence="7" id="KW-1185">Reference proteome</keyword>
<dbReference type="GO" id="GO:0030170">
    <property type="term" value="F:pyridoxal phosphate binding"/>
    <property type="evidence" value="ECO:0007669"/>
    <property type="project" value="InterPro"/>
</dbReference>
<organism evidence="6 7">
    <name type="scientific">Acrodontium crateriforme</name>
    <dbReference type="NCBI Taxonomy" id="150365"/>
    <lineage>
        <taxon>Eukaryota</taxon>
        <taxon>Fungi</taxon>
        <taxon>Dikarya</taxon>
        <taxon>Ascomycota</taxon>
        <taxon>Pezizomycotina</taxon>
        <taxon>Dothideomycetes</taxon>
        <taxon>Dothideomycetidae</taxon>
        <taxon>Mycosphaerellales</taxon>
        <taxon>Teratosphaeriaceae</taxon>
        <taxon>Acrodontium</taxon>
    </lineage>
</organism>
<dbReference type="InterPro" id="IPR000277">
    <property type="entry name" value="Cys/Met-Metab_PyrdxlP-dep_enz"/>
</dbReference>
<evidence type="ECO:0000256" key="1">
    <source>
        <dbReference type="ARBA" id="ARBA00001933"/>
    </source>
</evidence>
<dbReference type="Gene3D" id="3.40.640.10">
    <property type="entry name" value="Type I PLP-dependent aspartate aminotransferase-like (Major domain)"/>
    <property type="match status" value="1"/>
</dbReference>
<evidence type="ECO:0000256" key="5">
    <source>
        <dbReference type="SAM" id="MobiDB-lite"/>
    </source>
</evidence>
<dbReference type="AlphaFoldDB" id="A0AAQ3MB32"/>
<name>A0AAQ3MB32_9PEZI</name>